<dbReference type="Gene3D" id="1.20.1280.50">
    <property type="match status" value="1"/>
</dbReference>
<reference evidence="3 4" key="1">
    <citation type="journal article" date="2023" name="G3 (Bethesda)">
        <title>A chromosome-length genome assembly and annotation of blackberry (Rubus argutus, cv. 'Hillquist').</title>
        <authorList>
            <person name="Bruna T."/>
            <person name="Aryal R."/>
            <person name="Dudchenko O."/>
            <person name="Sargent D.J."/>
            <person name="Mead D."/>
            <person name="Buti M."/>
            <person name="Cavallini A."/>
            <person name="Hytonen T."/>
            <person name="Andres J."/>
            <person name="Pham M."/>
            <person name="Weisz D."/>
            <person name="Mascagni F."/>
            <person name="Usai G."/>
            <person name="Natali L."/>
            <person name="Bassil N."/>
            <person name="Fernandez G.E."/>
            <person name="Lomsadze A."/>
            <person name="Armour M."/>
            <person name="Olukolu B."/>
            <person name="Poorten T."/>
            <person name="Britton C."/>
            <person name="Davik J."/>
            <person name="Ashrafi H."/>
            <person name="Aiden E.L."/>
            <person name="Borodovsky M."/>
            <person name="Worthington M."/>
        </authorList>
    </citation>
    <scope>NUCLEOTIDE SEQUENCE [LARGE SCALE GENOMIC DNA]</scope>
    <source>
        <strain evidence="3">PI 553951</strain>
    </source>
</reference>
<proteinExistence type="predicted"/>
<evidence type="ECO:0000259" key="2">
    <source>
        <dbReference type="Pfam" id="PF23622"/>
    </source>
</evidence>
<gene>
    <name evidence="3" type="ORF">M0R45_036589</name>
</gene>
<evidence type="ECO:0008006" key="5">
    <source>
        <dbReference type="Google" id="ProtNLM"/>
    </source>
</evidence>
<dbReference type="InterPro" id="IPR053772">
    <property type="entry name" value="At1g61320/At1g61330-like"/>
</dbReference>
<dbReference type="AlphaFoldDB" id="A0AAW1W1P1"/>
<dbReference type="SUPFAM" id="SSF81383">
    <property type="entry name" value="F-box domain"/>
    <property type="match status" value="1"/>
</dbReference>
<keyword evidence="4" id="KW-1185">Reference proteome</keyword>
<feature type="domain" description="F-box" evidence="1">
    <location>
        <begin position="18"/>
        <end position="55"/>
    </location>
</feature>
<dbReference type="InterPro" id="IPR036047">
    <property type="entry name" value="F-box-like_dom_sf"/>
</dbReference>
<dbReference type="Pfam" id="PF23622">
    <property type="entry name" value="LRR_At1g61320_AtMIF1"/>
    <property type="match status" value="1"/>
</dbReference>
<name>A0AAW1W1P1_RUBAR</name>
<accession>A0AAW1W1P1</accession>
<organism evidence="3 4">
    <name type="scientific">Rubus argutus</name>
    <name type="common">Southern blackberry</name>
    <dbReference type="NCBI Taxonomy" id="59490"/>
    <lineage>
        <taxon>Eukaryota</taxon>
        <taxon>Viridiplantae</taxon>
        <taxon>Streptophyta</taxon>
        <taxon>Embryophyta</taxon>
        <taxon>Tracheophyta</taxon>
        <taxon>Spermatophyta</taxon>
        <taxon>Magnoliopsida</taxon>
        <taxon>eudicotyledons</taxon>
        <taxon>Gunneridae</taxon>
        <taxon>Pentapetalae</taxon>
        <taxon>rosids</taxon>
        <taxon>fabids</taxon>
        <taxon>Rosales</taxon>
        <taxon>Rosaceae</taxon>
        <taxon>Rosoideae</taxon>
        <taxon>Rosoideae incertae sedis</taxon>
        <taxon>Rubus</taxon>
    </lineage>
</organism>
<protein>
    <recommendedName>
        <fullName evidence="5">F-box domain-containing protein</fullName>
    </recommendedName>
</protein>
<dbReference type="InterPro" id="IPR001810">
    <property type="entry name" value="F-box_dom"/>
</dbReference>
<sequence length="480" mass="54922">MDHGGIIATVEGESKNWIDELPDCVLSSILSFLRTRDAVETSMVSHLWRDLWKPPILMRPSLEFDIPNILGGKYAGLVEEHEEYNCLPLLIDNFDRQCFVRRVNELLELYSGNKVDSLKVAFFFDGEYTAILDKWIHFAITKGAQVLDLQLFQNGLFESENYYVFPHWLLSDLNVSTLKHLSLQICVLKPPTDFDRFLQLTTLCLNKVIVDPVFMAHLFSVCVLLESLSLCNCQVRSNLIVGPSLCLSDLKVLVCGYLERIEIHAVNLSSLEYDGDIFKISCMRTPQLFRRHLETSSNLTWISSCYILIELGNVVNFIKVAPLLEELVITTRASNYQGEMRNLSGFAHNHLRKIKMQGVQGKWYEIELAICILKIATKLEVMVIDPFGKYYGGGGRWTTINSCYYYEGNDDEAEGNGVSAEERSEHEKVEEGIEDEVVDLKKVDEEDVDDFEFFFWQRTGRAVVRARLKEVKANAQIIIL</sequence>
<dbReference type="SUPFAM" id="SSF52047">
    <property type="entry name" value="RNI-like"/>
    <property type="match status" value="1"/>
</dbReference>
<dbReference type="Proteomes" id="UP001457282">
    <property type="component" value="Unassembled WGS sequence"/>
</dbReference>
<dbReference type="EMBL" id="JBEDUW010000007">
    <property type="protein sequence ID" value="KAK9912743.1"/>
    <property type="molecule type" value="Genomic_DNA"/>
</dbReference>
<evidence type="ECO:0000313" key="4">
    <source>
        <dbReference type="Proteomes" id="UP001457282"/>
    </source>
</evidence>
<dbReference type="Pfam" id="PF00646">
    <property type="entry name" value="F-box"/>
    <property type="match status" value="1"/>
</dbReference>
<feature type="domain" description="At1g61320/AtMIF1 LRR" evidence="2">
    <location>
        <begin position="109"/>
        <end position="331"/>
    </location>
</feature>
<dbReference type="PANTHER" id="PTHR34145">
    <property type="entry name" value="OS02G0105600 PROTEIN"/>
    <property type="match status" value="1"/>
</dbReference>
<dbReference type="CDD" id="cd22160">
    <property type="entry name" value="F-box_AtFBL13-like"/>
    <property type="match status" value="1"/>
</dbReference>
<comment type="caution">
    <text evidence="3">The sequence shown here is derived from an EMBL/GenBank/DDBJ whole genome shotgun (WGS) entry which is preliminary data.</text>
</comment>
<evidence type="ECO:0000259" key="1">
    <source>
        <dbReference type="Pfam" id="PF00646"/>
    </source>
</evidence>
<evidence type="ECO:0000313" key="3">
    <source>
        <dbReference type="EMBL" id="KAK9912743.1"/>
    </source>
</evidence>
<dbReference type="InterPro" id="IPR053781">
    <property type="entry name" value="F-box_AtFBL13-like"/>
</dbReference>
<dbReference type="InterPro" id="IPR055357">
    <property type="entry name" value="LRR_At1g61320_AtMIF1"/>
</dbReference>
<dbReference type="PANTHER" id="PTHR34145:SF28">
    <property type="entry name" value="F-BOX DOMAIN-CONTAINING PROTEIN"/>
    <property type="match status" value="1"/>
</dbReference>